<evidence type="ECO:0000256" key="5">
    <source>
        <dbReference type="ARBA" id="ARBA00022898"/>
    </source>
</evidence>
<dbReference type="SUPFAM" id="SSF53383">
    <property type="entry name" value="PLP-dependent transferases"/>
    <property type="match status" value="1"/>
</dbReference>
<dbReference type="OrthoDB" id="9763453at2"/>
<dbReference type="InterPro" id="IPR004839">
    <property type="entry name" value="Aminotransferase_I/II_large"/>
</dbReference>
<evidence type="ECO:0000256" key="2">
    <source>
        <dbReference type="ARBA" id="ARBA00007441"/>
    </source>
</evidence>
<dbReference type="InterPro" id="IPR004838">
    <property type="entry name" value="NHTrfase_class1_PyrdxlP-BS"/>
</dbReference>
<name>A0A6M5ULY9_9MICO</name>
<dbReference type="CDD" id="cd00609">
    <property type="entry name" value="AAT_like"/>
    <property type="match status" value="1"/>
</dbReference>
<keyword evidence="5" id="KW-0663">Pyridoxal phosphate</keyword>
<evidence type="ECO:0000256" key="6">
    <source>
        <dbReference type="RuleBase" id="RU000481"/>
    </source>
</evidence>
<evidence type="ECO:0000259" key="7">
    <source>
        <dbReference type="Pfam" id="PF00155"/>
    </source>
</evidence>
<evidence type="ECO:0000313" key="9">
    <source>
        <dbReference type="Proteomes" id="UP000451354"/>
    </source>
</evidence>
<evidence type="ECO:0000256" key="3">
    <source>
        <dbReference type="ARBA" id="ARBA00022576"/>
    </source>
</evidence>
<dbReference type="PROSITE" id="PS00105">
    <property type="entry name" value="AA_TRANSFER_CLASS_1"/>
    <property type="match status" value="1"/>
</dbReference>
<dbReference type="AlphaFoldDB" id="A0A6M5ULY9"/>
<dbReference type="RefSeq" id="WP_154799722.1">
    <property type="nucleotide sequence ID" value="NZ_CP052757.1"/>
</dbReference>
<keyword evidence="9" id="KW-1185">Reference proteome</keyword>
<comment type="similarity">
    <text evidence="2 6">Belongs to the class-I pyridoxal-phosphate-dependent aminotransferase family.</text>
</comment>
<dbReference type="GO" id="GO:0008483">
    <property type="term" value="F:transaminase activity"/>
    <property type="evidence" value="ECO:0007669"/>
    <property type="project" value="UniProtKB-KW"/>
</dbReference>
<dbReference type="InterPro" id="IPR015424">
    <property type="entry name" value="PyrdxlP-dep_Trfase"/>
</dbReference>
<organism evidence="8 9">
    <name type="scientific">Cellulosimicrobium protaetiae</name>
    <dbReference type="NCBI Taxonomy" id="2587808"/>
    <lineage>
        <taxon>Bacteria</taxon>
        <taxon>Bacillati</taxon>
        <taxon>Actinomycetota</taxon>
        <taxon>Actinomycetes</taxon>
        <taxon>Micrococcales</taxon>
        <taxon>Promicromonosporaceae</taxon>
        <taxon>Cellulosimicrobium</taxon>
    </lineage>
</organism>
<dbReference type="InterPro" id="IPR050596">
    <property type="entry name" value="AspAT/PAT-like"/>
</dbReference>
<dbReference type="InterPro" id="IPR015421">
    <property type="entry name" value="PyrdxlP-dep_Trfase_major"/>
</dbReference>
<gene>
    <name evidence="8" type="ORF">FIC82_001775</name>
</gene>
<dbReference type="PANTHER" id="PTHR46383">
    <property type="entry name" value="ASPARTATE AMINOTRANSFERASE"/>
    <property type="match status" value="1"/>
</dbReference>
<reference evidence="9" key="1">
    <citation type="journal article" date="2022" name="Int. J. Syst. Evol. Microbiol.">
        <title>Cellulosimicrobium protaetiae sp. nov., isolated from the gut of the larva of Protaetia brevitarsis seulensis.</title>
        <authorList>
            <person name="Le Han H."/>
            <person name="Nguyen T.T.H."/>
            <person name="Li Z."/>
            <person name="Shin N.R."/>
            <person name="Kim S.G."/>
        </authorList>
    </citation>
    <scope>NUCLEOTIDE SEQUENCE [LARGE SCALE GENOMIC DNA]</scope>
    <source>
        <strain evidence="9">BI34</strain>
    </source>
</reference>
<dbReference type="GO" id="GO:0006520">
    <property type="term" value="P:amino acid metabolic process"/>
    <property type="evidence" value="ECO:0007669"/>
    <property type="project" value="InterPro"/>
</dbReference>
<dbReference type="PANTHER" id="PTHR46383:SF2">
    <property type="entry name" value="AMINOTRANSFERASE"/>
    <property type="match status" value="1"/>
</dbReference>
<evidence type="ECO:0000256" key="1">
    <source>
        <dbReference type="ARBA" id="ARBA00001933"/>
    </source>
</evidence>
<evidence type="ECO:0000256" key="4">
    <source>
        <dbReference type="ARBA" id="ARBA00022679"/>
    </source>
</evidence>
<feature type="domain" description="Aminotransferase class I/classII large" evidence="7">
    <location>
        <begin position="30"/>
        <end position="387"/>
    </location>
</feature>
<dbReference type="EMBL" id="CP052757">
    <property type="protein sequence ID" value="QJW38148.1"/>
    <property type="molecule type" value="Genomic_DNA"/>
</dbReference>
<keyword evidence="4 6" id="KW-0808">Transferase</keyword>
<evidence type="ECO:0000313" key="8">
    <source>
        <dbReference type="EMBL" id="QJW38148.1"/>
    </source>
</evidence>
<protein>
    <recommendedName>
        <fullName evidence="6">Aminotransferase</fullName>
        <ecNumber evidence="6">2.6.1.-</ecNumber>
    </recommendedName>
</protein>
<proteinExistence type="inferred from homology"/>
<dbReference type="Gene3D" id="3.40.640.10">
    <property type="entry name" value="Type I PLP-dependent aspartate aminotransferase-like (Major domain)"/>
    <property type="match status" value="1"/>
</dbReference>
<keyword evidence="3 6" id="KW-0032">Aminotransferase</keyword>
<dbReference type="Proteomes" id="UP000451354">
    <property type="component" value="Chromosome"/>
</dbReference>
<sequence>MKVSRRSHVPPFAVMEVLAEANRLRDAGASVLNLCAGEPSTGASDVVRRRAIELLEHGDLGYTESLGVPALRRAIAEHYDRWYGVEVDPARVAVTTGSSGGFLLAFLAAFDVGDRVALARPGYPAYKNILRALGCEVVELDCGPETRYQPTVSQLMEAYYGGGLDGLVVASPANPTGTMILPAELDAVATWCADHDVRLVSDEIYHGITYADAADTAPAALPTAARYVGEGAVVVNSFSKYWAMTGWRLGWLVLPDELVGPVDALAGNVALSPPALAQHAGVAAFSPEGYAAAAENVARYAASRELVLSRLDDLGWSRVAPADGAFYVYADVSGDGLDSVTWCERLLAEAGVALTPGTDFDGVRGGDWVRLSFAAAPATVAEAVDRIVAWRRTL</sequence>
<dbReference type="EC" id="2.6.1.-" evidence="6"/>
<comment type="cofactor">
    <cofactor evidence="1 6">
        <name>pyridoxal 5'-phosphate</name>
        <dbReference type="ChEBI" id="CHEBI:597326"/>
    </cofactor>
</comment>
<dbReference type="Pfam" id="PF00155">
    <property type="entry name" value="Aminotran_1_2"/>
    <property type="match status" value="1"/>
</dbReference>
<dbReference type="GO" id="GO:0030170">
    <property type="term" value="F:pyridoxal phosphate binding"/>
    <property type="evidence" value="ECO:0007669"/>
    <property type="project" value="InterPro"/>
</dbReference>
<accession>A0A6M5ULY9</accession>
<dbReference type="KEGG" id="cprt:FIC82_001775"/>